<dbReference type="InterPro" id="IPR011990">
    <property type="entry name" value="TPR-like_helical_dom_sf"/>
</dbReference>
<accession>A0A7S3NZD8</accession>
<dbReference type="AlphaFoldDB" id="A0A7S3NZD8"/>
<organism evidence="1">
    <name type="scientific">Euplotes crassus</name>
    <dbReference type="NCBI Taxonomy" id="5936"/>
    <lineage>
        <taxon>Eukaryota</taxon>
        <taxon>Sar</taxon>
        <taxon>Alveolata</taxon>
        <taxon>Ciliophora</taxon>
        <taxon>Intramacronucleata</taxon>
        <taxon>Spirotrichea</taxon>
        <taxon>Hypotrichia</taxon>
        <taxon>Euplotida</taxon>
        <taxon>Euplotidae</taxon>
        <taxon>Moneuplotes</taxon>
    </lineage>
</organism>
<sequence>MVYVYLNIVDKLQKRDPKDKQQSARDSTILHKFHEFQPILESIGEEHIFAVDYFDVLISESKEKLHVMRRYLLDEHAKTASGGASVPSRTQSEEFEKILSKIKYFWPFGPTIEAQLKVVHFELNRLYLKSKDFRSGYNILKKLIQILPNDIDVVSRFAKYCHFIGRNKESRKYYQKLAELKS</sequence>
<dbReference type="SUPFAM" id="SSF48452">
    <property type="entry name" value="TPR-like"/>
    <property type="match status" value="1"/>
</dbReference>
<dbReference type="EMBL" id="HBIK01028498">
    <property type="protein sequence ID" value="CAE0388419.1"/>
    <property type="molecule type" value="Transcribed_RNA"/>
</dbReference>
<protein>
    <submittedName>
        <fullName evidence="1">Uncharacterized protein</fullName>
    </submittedName>
</protein>
<proteinExistence type="predicted"/>
<gene>
    <name evidence="1" type="ORF">ECRA1380_LOCUS13391</name>
</gene>
<dbReference type="Gene3D" id="1.25.40.10">
    <property type="entry name" value="Tetratricopeptide repeat domain"/>
    <property type="match status" value="1"/>
</dbReference>
<reference evidence="1" key="1">
    <citation type="submission" date="2021-01" db="EMBL/GenBank/DDBJ databases">
        <authorList>
            <person name="Corre E."/>
            <person name="Pelletier E."/>
            <person name="Niang G."/>
            <person name="Scheremetjew M."/>
            <person name="Finn R."/>
            <person name="Kale V."/>
            <person name="Holt S."/>
            <person name="Cochrane G."/>
            <person name="Meng A."/>
            <person name="Brown T."/>
            <person name="Cohen L."/>
        </authorList>
    </citation>
    <scope>NUCLEOTIDE SEQUENCE</scope>
    <source>
        <strain evidence="1">CT5</strain>
    </source>
</reference>
<name>A0A7S3NZD8_EUPCR</name>
<evidence type="ECO:0000313" key="1">
    <source>
        <dbReference type="EMBL" id="CAE0388419.1"/>
    </source>
</evidence>